<dbReference type="SUPFAM" id="SSF54913">
    <property type="entry name" value="GlnB-like"/>
    <property type="match status" value="1"/>
</dbReference>
<dbReference type="OrthoDB" id="33116at2157"/>
<accession>A0A166CEJ1</accession>
<dbReference type="InterPro" id="IPR001348">
    <property type="entry name" value="ATP_PRibTrfase_HisG"/>
</dbReference>
<evidence type="ECO:0000256" key="15">
    <source>
        <dbReference type="ARBA" id="ARBA00022842"/>
    </source>
</evidence>
<dbReference type="EC" id="2.4.2.17" evidence="6 18"/>
<comment type="similarity">
    <text evidence="5 18">Belongs to the ATP phosphoribosyltransferase family. Long subfamily.</text>
</comment>
<evidence type="ECO:0000256" key="5">
    <source>
        <dbReference type="ARBA" id="ARBA00007955"/>
    </source>
</evidence>
<dbReference type="AlphaFoldDB" id="A0A166CEJ1"/>
<evidence type="ECO:0000256" key="17">
    <source>
        <dbReference type="ARBA" id="ARBA00024861"/>
    </source>
</evidence>
<comment type="catalytic activity">
    <reaction evidence="1 18">
        <text>1-(5-phospho-beta-D-ribosyl)-ATP + diphosphate = 5-phospho-alpha-D-ribose 1-diphosphate + ATP</text>
        <dbReference type="Rhea" id="RHEA:18473"/>
        <dbReference type="ChEBI" id="CHEBI:30616"/>
        <dbReference type="ChEBI" id="CHEBI:33019"/>
        <dbReference type="ChEBI" id="CHEBI:58017"/>
        <dbReference type="ChEBI" id="CHEBI:73183"/>
        <dbReference type="EC" id="2.4.2.17"/>
    </reaction>
</comment>
<dbReference type="NCBIfam" id="TIGR03455">
    <property type="entry name" value="HisG_C-term"/>
    <property type="match status" value="1"/>
</dbReference>
<dbReference type="PATRIC" id="fig|49547.3.peg.494"/>
<dbReference type="Gene3D" id="3.30.70.120">
    <property type="match status" value="1"/>
</dbReference>
<dbReference type="PROSITE" id="PS01316">
    <property type="entry name" value="ATP_P_PHORIBOSYLTR"/>
    <property type="match status" value="1"/>
</dbReference>
<dbReference type="PANTHER" id="PTHR21403">
    <property type="entry name" value="ATP PHOSPHORIBOSYLTRANSFERASE ATP-PRTASE"/>
    <property type="match status" value="1"/>
</dbReference>
<keyword evidence="22" id="KW-1185">Reference proteome</keyword>
<dbReference type="NCBIfam" id="TIGR00070">
    <property type="entry name" value="hisG"/>
    <property type="match status" value="1"/>
</dbReference>
<evidence type="ECO:0000256" key="13">
    <source>
        <dbReference type="ARBA" id="ARBA00022741"/>
    </source>
</evidence>
<feature type="domain" description="Histidine biosynthesis HisG C-terminal" evidence="20">
    <location>
        <begin position="211"/>
        <end position="284"/>
    </location>
</feature>
<dbReference type="UniPathway" id="UPA00031">
    <property type="reaction ID" value="UER00006"/>
</dbReference>
<evidence type="ECO:0000256" key="14">
    <source>
        <dbReference type="ARBA" id="ARBA00022840"/>
    </source>
</evidence>
<evidence type="ECO:0000313" key="21">
    <source>
        <dbReference type="EMBL" id="KZX14423.1"/>
    </source>
</evidence>
<keyword evidence="9 18" id="KW-0028">Amino-acid biosynthesis</keyword>
<evidence type="ECO:0000256" key="4">
    <source>
        <dbReference type="ARBA" id="ARBA00004667"/>
    </source>
</evidence>
<dbReference type="GO" id="GO:0005737">
    <property type="term" value="C:cytoplasm"/>
    <property type="evidence" value="ECO:0007669"/>
    <property type="project" value="UniProtKB-SubCell"/>
</dbReference>
<dbReference type="SUPFAM" id="SSF53850">
    <property type="entry name" value="Periplasmic binding protein-like II"/>
    <property type="match status" value="1"/>
</dbReference>
<dbReference type="GO" id="GO:0003879">
    <property type="term" value="F:ATP phosphoribosyltransferase activity"/>
    <property type="evidence" value="ECO:0007669"/>
    <property type="project" value="UniProtKB-UniRule"/>
</dbReference>
<keyword evidence="10 18" id="KW-0328">Glycosyltransferase</keyword>
<comment type="subcellular location">
    <subcellularLocation>
        <location evidence="3 18">Cytoplasm</location>
    </subcellularLocation>
</comment>
<dbReference type="FunFam" id="3.40.190.10:FF:000082">
    <property type="entry name" value="ATP phosphoribosyltransferase"/>
    <property type="match status" value="1"/>
</dbReference>
<dbReference type="InterPro" id="IPR020621">
    <property type="entry name" value="ATP-PRT_HisG_long"/>
</dbReference>
<evidence type="ECO:0000256" key="9">
    <source>
        <dbReference type="ARBA" id="ARBA00022605"/>
    </source>
</evidence>
<evidence type="ECO:0000256" key="18">
    <source>
        <dbReference type="HAMAP-Rule" id="MF_00079"/>
    </source>
</evidence>
<evidence type="ECO:0000256" key="10">
    <source>
        <dbReference type="ARBA" id="ARBA00022676"/>
    </source>
</evidence>
<protein>
    <recommendedName>
        <fullName evidence="7 18">ATP phosphoribosyltransferase</fullName>
        <shortName evidence="18">ATP-PRT</shortName>
        <shortName evidence="18">ATP-PRTase</shortName>
        <ecNumber evidence="6 18">2.4.2.17</ecNumber>
    </recommendedName>
</protein>
<organism evidence="21 22">
    <name type="scientific">Methanobrevibacter curvatus</name>
    <dbReference type="NCBI Taxonomy" id="49547"/>
    <lineage>
        <taxon>Archaea</taxon>
        <taxon>Methanobacteriati</taxon>
        <taxon>Methanobacteriota</taxon>
        <taxon>Methanomada group</taxon>
        <taxon>Methanobacteria</taxon>
        <taxon>Methanobacteriales</taxon>
        <taxon>Methanobacteriaceae</taxon>
        <taxon>Methanobrevibacter</taxon>
    </lineage>
</organism>
<keyword evidence="15 18" id="KW-0460">Magnesium</keyword>
<dbReference type="FunFam" id="3.30.70.120:FF:000002">
    <property type="entry name" value="ATP phosphoribosyltransferase"/>
    <property type="match status" value="1"/>
</dbReference>
<dbReference type="RefSeq" id="WP_067089709.1">
    <property type="nucleotide sequence ID" value="NZ_LWMV01000094.1"/>
</dbReference>
<comment type="activity regulation">
    <text evidence="18">Feedback inhibited by histidine.</text>
</comment>
<keyword evidence="12 18" id="KW-0479">Metal-binding</keyword>
<dbReference type="Pfam" id="PF01634">
    <property type="entry name" value="HisG"/>
    <property type="match status" value="1"/>
</dbReference>
<keyword evidence="8 18" id="KW-0963">Cytoplasm</keyword>
<comment type="cofactor">
    <cofactor evidence="2 18">
        <name>Mg(2+)</name>
        <dbReference type="ChEBI" id="CHEBI:18420"/>
    </cofactor>
</comment>
<evidence type="ECO:0000256" key="16">
    <source>
        <dbReference type="ARBA" id="ARBA00023102"/>
    </source>
</evidence>
<dbReference type="InterPro" id="IPR013115">
    <property type="entry name" value="HisG_C"/>
</dbReference>
<dbReference type="EMBL" id="LWMV01000094">
    <property type="protein sequence ID" value="KZX14423.1"/>
    <property type="molecule type" value="Genomic_DNA"/>
</dbReference>
<reference evidence="21 22" key="1">
    <citation type="submission" date="2016-04" db="EMBL/GenBank/DDBJ databases">
        <title>Genome sequence of Methanobrevibacter curvatus DSM 11111.</title>
        <authorList>
            <person name="Poehlein A."/>
            <person name="Seedorf H."/>
            <person name="Daniel R."/>
        </authorList>
    </citation>
    <scope>NUCLEOTIDE SEQUENCE [LARGE SCALE GENOMIC DNA]</scope>
    <source>
        <strain evidence="21 22">DSM 11111</strain>
    </source>
</reference>
<evidence type="ECO:0000256" key="11">
    <source>
        <dbReference type="ARBA" id="ARBA00022679"/>
    </source>
</evidence>
<proteinExistence type="inferred from homology"/>
<evidence type="ECO:0000259" key="19">
    <source>
        <dbReference type="Pfam" id="PF01634"/>
    </source>
</evidence>
<evidence type="ECO:0000259" key="20">
    <source>
        <dbReference type="Pfam" id="PF08029"/>
    </source>
</evidence>
<keyword evidence="11 18" id="KW-0808">Transferase</keyword>
<dbReference type="STRING" id="49547.MBCUR_04710"/>
<name>A0A166CEJ1_9EURY</name>
<comment type="caution">
    <text evidence="21">The sequence shown here is derived from an EMBL/GenBank/DDBJ whole genome shotgun (WGS) entry which is preliminary data.</text>
</comment>
<comment type="pathway">
    <text evidence="4 18">Amino-acid biosynthesis; L-histidine biosynthesis; L-histidine from 5-phospho-alpha-D-ribose 1-diphosphate: step 1/9.</text>
</comment>
<evidence type="ECO:0000256" key="2">
    <source>
        <dbReference type="ARBA" id="ARBA00001946"/>
    </source>
</evidence>
<gene>
    <name evidence="21" type="primary">hisG_2</name>
    <name evidence="18" type="synonym">hisG</name>
    <name evidence="21" type="ORF">MBCUR_04710</name>
</gene>
<keyword evidence="16 18" id="KW-0368">Histidine biosynthesis</keyword>
<dbReference type="InterPro" id="IPR013820">
    <property type="entry name" value="ATP_PRibTrfase_cat"/>
</dbReference>
<evidence type="ECO:0000256" key="6">
    <source>
        <dbReference type="ARBA" id="ARBA00011946"/>
    </source>
</evidence>
<dbReference type="PANTHER" id="PTHR21403:SF10">
    <property type="entry name" value="ATP PHOSPHORIBOSYLTRANSFERASE"/>
    <property type="match status" value="1"/>
</dbReference>
<dbReference type="HAMAP" id="MF_00079">
    <property type="entry name" value="HisG_Long"/>
    <property type="match status" value="1"/>
</dbReference>
<dbReference type="GO" id="GO:0005524">
    <property type="term" value="F:ATP binding"/>
    <property type="evidence" value="ECO:0007669"/>
    <property type="project" value="UniProtKB-KW"/>
</dbReference>
<dbReference type="Pfam" id="PF08029">
    <property type="entry name" value="HisG_C"/>
    <property type="match status" value="1"/>
</dbReference>
<dbReference type="Gene3D" id="3.40.190.10">
    <property type="entry name" value="Periplasmic binding protein-like II"/>
    <property type="match status" value="2"/>
</dbReference>
<feature type="domain" description="ATP phosphoribosyltransferase catalytic" evidence="19">
    <location>
        <begin position="51"/>
        <end position="206"/>
    </location>
</feature>
<dbReference type="InterPro" id="IPR018198">
    <property type="entry name" value="ATP_PRibTrfase_CS"/>
</dbReference>
<evidence type="ECO:0000256" key="3">
    <source>
        <dbReference type="ARBA" id="ARBA00004496"/>
    </source>
</evidence>
<dbReference type="GO" id="GO:0000105">
    <property type="term" value="P:L-histidine biosynthetic process"/>
    <property type="evidence" value="ECO:0007669"/>
    <property type="project" value="UniProtKB-UniRule"/>
</dbReference>
<dbReference type="InterPro" id="IPR015867">
    <property type="entry name" value="N-reg_PII/ATP_PRibTrfase_C"/>
</dbReference>
<dbReference type="InterPro" id="IPR011322">
    <property type="entry name" value="N-reg_PII-like_a/b"/>
</dbReference>
<sequence>MGIKIAVPSKGRISNPSIEILEKAGLQLKDSANRKLISKTYNNEIDIMFARAADIPEFVEDGIVDMGITGLDLIKEKNADVEILGDLNFGETSLVIASLEDSDINSIDDIKSNMKIATEFPNLTEKYLKSKGLNLKIVKLSGSTEIAPFIGVADLISDLTSTGTTLRMNHLKIIDKILNSSIKVIANKNSLKNNEDLIESVNTSVKGVIQAKSKKLIMMNSQSEYLDKIKDLMPAMTGPTVSKVISKEDIVAVQAVVDESEVFDLVNKLRNVGAKDILVLPIERII</sequence>
<evidence type="ECO:0000256" key="12">
    <source>
        <dbReference type="ARBA" id="ARBA00022723"/>
    </source>
</evidence>
<keyword evidence="13 18" id="KW-0547">Nucleotide-binding</keyword>
<evidence type="ECO:0000256" key="8">
    <source>
        <dbReference type="ARBA" id="ARBA00022490"/>
    </source>
</evidence>
<keyword evidence="14 18" id="KW-0067">ATP-binding</keyword>
<dbReference type="Proteomes" id="UP000077245">
    <property type="component" value="Unassembled WGS sequence"/>
</dbReference>
<evidence type="ECO:0000256" key="7">
    <source>
        <dbReference type="ARBA" id="ARBA00020998"/>
    </source>
</evidence>
<evidence type="ECO:0000313" key="22">
    <source>
        <dbReference type="Proteomes" id="UP000077245"/>
    </source>
</evidence>
<dbReference type="GO" id="GO:0000287">
    <property type="term" value="F:magnesium ion binding"/>
    <property type="evidence" value="ECO:0007669"/>
    <property type="project" value="UniProtKB-UniRule"/>
</dbReference>
<evidence type="ECO:0000256" key="1">
    <source>
        <dbReference type="ARBA" id="ARBA00000915"/>
    </source>
</evidence>
<comment type="function">
    <text evidence="17 18">Catalyzes the condensation of ATP and 5-phosphoribose 1-diphosphate to form N'-(5'-phosphoribosyl)-ATP (PR-ATP). Has a crucial role in the pathway because the rate of histidine biosynthesis seems to be controlled primarily by regulation of HisG enzymatic activity.</text>
</comment>